<comment type="similarity">
    <text evidence="2">Belongs to the purine permeases (TC 2.A.7.14) family.</text>
</comment>
<evidence type="ECO:0000313" key="9">
    <source>
        <dbReference type="Proteomes" id="UP000507222"/>
    </source>
</evidence>
<dbReference type="GO" id="GO:0015211">
    <property type="term" value="F:purine nucleoside transmembrane transporter activity"/>
    <property type="evidence" value="ECO:0007669"/>
    <property type="project" value="InterPro"/>
</dbReference>
<evidence type="ECO:0000256" key="2">
    <source>
        <dbReference type="ARBA" id="ARBA00006213"/>
    </source>
</evidence>
<dbReference type="EMBL" id="CAEKDK010000004">
    <property type="protein sequence ID" value="CAB4276380.1"/>
    <property type="molecule type" value="Genomic_DNA"/>
</dbReference>
<dbReference type="PANTHER" id="PTHR31376:SF17">
    <property type="entry name" value="PURINE PERMEASE 21-RELATED"/>
    <property type="match status" value="1"/>
</dbReference>
<evidence type="ECO:0000256" key="6">
    <source>
        <dbReference type="ARBA" id="ARBA00023136"/>
    </source>
</evidence>
<evidence type="ECO:0000256" key="5">
    <source>
        <dbReference type="ARBA" id="ARBA00022989"/>
    </source>
</evidence>
<dbReference type="InterPro" id="IPR030182">
    <property type="entry name" value="PUP_plant"/>
</dbReference>
<keyword evidence="5 7" id="KW-1133">Transmembrane helix</keyword>
<accession>A0A6J5UIL1</accession>
<keyword evidence="3" id="KW-0813">Transport</keyword>
<comment type="subcellular location">
    <subcellularLocation>
        <location evidence="1">Membrane</location>
    </subcellularLocation>
</comment>
<evidence type="ECO:0000313" key="8">
    <source>
        <dbReference type="EMBL" id="CAB4276380.1"/>
    </source>
</evidence>
<feature type="transmembrane region" description="Helical" evidence="7">
    <location>
        <begin position="23"/>
        <end position="41"/>
    </location>
</feature>
<reference evidence="8 9" key="1">
    <citation type="submission" date="2020-05" db="EMBL/GenBank/DDBJ databases">
        <authorList>
            <person name="Campoy J."/>
            <person name="Schneeberger K."/>
            <person name="Spophaly S."/>
        </authorList>
    </citation>
    <scope>NUCLEOTIDE SEQUENCE [LARGE SCALE GENOMIC DNA]</scope>
    <source>
        <strain evidence="8">PruArmRojPasFocal</strain>
    </source>
</reference>
<dbReference type="AlphaFoldDB" id="A0A6J5UIL1"/>
<evidence type="ECO:0000256" key="3">
    <source>
        <dbReference type="ARBA" id="ARBA00022448"/>
    </source>
</evidence>
<dbReference type="GO" id="GO:0016020">
    <property type="term" value="C:membrane"/>
    <property type="evidence" value="ECO:0007669"/>
    <property type="project" value="UniProtKB-SubCell"/>
</dbReference>
<keyword evidence="6 7" id="KW-0472">Membrane</keyword>
<name>A0A6J5UIL1_PRUAR</name>
<proteinExistence type="inferred from homology"/>
<keyword evidence="4 7" id="KW-0812">Transmembrane</keyword>
<organism evidence="8 9">
    <name type="scientific">Prunus armeniaca</name>
    <name type="common">Apricot</name>
    <name type="synonym">Armeniaca vulgaris</name>
    <dbReference type="NCBI Taxonomy" id="36596"/>
    <lineage>
        <taxon>Eukaryota</taxon>
        <taxon>Viridiplantae</taxon>
        <taxon>Streptophyta</taxon>
        <taxon>Embryophyta</taxon>
        <taxon>Tracheophyta</taxon>
        <taxon>Spermatophyta</taxon>
        <taxon>Magnoliopsida</taxon>
        <taxon>eudicotyledons</taxon>
        <taxon>Gunneridae</taxon>
        <taxon>Pentapetalae</taxon>
        <taxon>rosids</taxon>
        <taxon>fabids</taxon>
        <taxon>Rosales</taxon>
        <taxon>Rosaceae</taxon>
        <taxon>Amygdaloideae</taxon>
        <taxon>Amygdaleae</taxon>
        <taxon>Prunus</taxon>
    </lineage>
</organism>
<evidence type="ECO:0000256" key="1">
    <source>
        <dbReference type="ARBA" id="ARBA00004370"/>
    </source>
</evidence>
<evidence type="ECO:0000256" key="7">
    <source>
        <dbReference type="SAM" id="Phobius"/>
    </source>
</evidence>
<protein>
    <submittedName>
        <fullName evidence="8">Uncharacterized protein</fullName>
    </submittedName>
</protein>
<dbReference type="GO" id="GO:0005345">
    <property type="term" value="F:purine nucleobase transmembrane transporter activity"/>
    <property type="evidence" value="ECO:0007669"/>
    <property type="project" value="UniProtKB-ARBA"/>
</dbReference>
<sequence length="71" mass="8075">MSASGLPFVPVPAVIFFKENMEGIKVIAMVLALWGFASYLYQHYLDDLESKAENKHVKEISMIPLLKEDNF</sequence>
<gene>
    <name evidence="8" type="ORF">CURHAP_LOCUS25479</name>
</gene>
<evidence type="ECO:0000256" key="4">
    <source>
        <dbReference type="ARBA" id="ARBA00022692"/>
    </source>
</evidence>
<dbReference type="Pfam" id="PF16913">
    <property type="entry name" value="PUNUT"/>
    <property type="match status" value="1"/>
</dbReference>
<dbReference type="Proteomes" id="UP000507222">
    <property type="component" value="Unassembled WGS sequence"/>
</dbReference>
<dbReference type="PANTHER" id="PTHR31376">
    <property type="entry name" value="OS09G0467300 PROTEIN-RELATED"/>
    <property type="match status" value="1"/>
</dbReference>